<dbReference type="InterPro" id="IPR023296">
    <property type="entry name" value="Glyco_hydro_beta-prop_sf"/>
</dbReference>
<gene>
    <name evidence="1" type="ORF">S01H4_07818</name>
</gene>
<accession>X1AYC0</accession>
<proteinExistence type="predicted"/>
<dbReference type="EMBL" id="BART01002602">
    <property type="protein sequence ID" value="GAG64761.1"/>
    <property type="molecule type" value="Genomic_DNA"/>
</dbReference>
<protein>
    <submittedName>
        <fullName evidence="1">Uncharacterized protein</fullName>
    </submittedName>
</protein>
<reference evidence="1" key="1">
    <citation type="journal article" date="2014" name="Front. Microbiol.">
        <title>High frequency of phylogenetically diverse reductive dehalogenase-homologous genes in deep subseafloor sedimentary metagenomes.</title>
        <authorList>
            <person name="Kawai M."/>
            <person name="Futagami T."/>
            <person name="Toyoda A."/>
            <person name="Takaki Y."/>
            <person name="Nishi S."/>
            <person name="Hori S."/>
            <person name="Arai W."/>
            <person name="Tsubouchi T."/>
            <person name="Morono Y."/>
            <person name="Uchiyama I."/>
            <person name="Ito T."/>
            <person name="Fujiyama A."/>
            <person name="Inagaki F."/>
            <person name="Takami H."/>
        </authorList>
    </citation>
    <scope>NUCLEOTIDE SEQUENCE</scope>
    <source>
        <strain evidence="1">Expedition CK06-06</strain>
    </source>
</reference>
<dbReference type="AlphaFoldDB" id="X1AYC0"/>
<organism evidence="1">
    <name type="scientific">marine sediment metagenome</name>
    <dbReference type="NCBI Taxonomy" id="412755"/>
    <lineage>
        <taxon>unclassified sequences</taxon>
        <taxon>metagenomes</taxon>
        <taxon>ecological metagenomes</taxon>
    </lineage>
</organism>
<name>X1AYC0_9ZZZZ</name>
<dbReference type="Gene3D" id="2.115.10.20">
    <property type="entry name" value="Glycosyl hydrolase domain, family 43"/>
    <property type="match status" value="1"/>
</dbReference>
<evidence type="ECO:0000313" key="1">
    <source>
        <dbReference type="EMBL" id="GAG64761.1"/>
    </source>
</evidence>
<feature type="non-terminal residue" evidence="1">
    <location>
        <position position="99"/>
    </location>
</feature>
<comment type="caution">
    <text evidence="1">The sequence shown here is derived from an EMBL/GenBank/DDBJ whole genome shotgun (WGS) entry which is preliminary data.</text>
</comment>
<sequence>MVYKKYVKVLVVIVAFWAVAISSTIYAEDRFADEFIRQMSIELSDFITITGPNPILKPDRRTTWDDENIEAGDAFEDLGTYYLFYHAVGSGGAYEYEYN</sequence>